<proteinExistence type="inferred from homology"/>
<evidence type="ECO:0000256" key="6">
    <source>
        <dbReference type="ARBA" id="ARBA00022695"/>
    </source>
</evidence>
<evidence type="ECO:0000256" key="9">
    <source>
        <dbReference type="ARBA" id="ARBA00023125"/>
    </source>
</evidence>
<evidence type="ECO:0000259" key="11">
    <source>
        <dbReference type="Pfam" id="PF00712"/>
    </source>
</evidence>
<name>A0A7G7VLB8_9FIRM</name>
<dbReference type="Gene3D" id="3.10.150.10">
    <property type="entry name" value="DNA Polymerase III, subunit A, domain 2"/>
    <property type="match status" value="1"/>
</dbReference>
<reference evidence="14 15" key="1">
    <citation type="submission" date="2020-07" db="EMBL/GenBank/DDBJ databases">
        <title>Complete genome and description of Selenomonas timonensis sp. nov., a new bacterium isolated from a gingivitis subject.</title>
        <authorList>
            <person name="Antezack A."/>
        </authorList>
    </citation>
    <scope>NUCLEOTIDE SEQUENCE [LARGE SCALE GENOMIC DNA]</scope>
    <source>
        <strain evidence="14 15">Marseille-Q3039</strain>
    </source>
</reference>
<dbReference type="InterPro" id="IPR001001">
    <property type="entry name" value="DNA_polIII_beta"/>
</dbReference>
<dbReference type="NCBIfam" id="TIGR00663">
    <property type="entry name" value="dnan"/>
    <property type="match status" value="1"/>
</dbReference>
<dbReference type="Gene3D" id="3.70.10.10">
    <property type="match status" value="1"/>
</dbReference>
<evidence type="ECO:0000256" key="8">
    <source>
        <dbReference type="ARBA" id="ARBA00022932"/>
    </source>
</evidence>
<sequence>MNITLAKSDLISALQIVSKGLSTKPQTPILSGIYMTAKEGQLELQSTNYELGFIVTIPAEIHTIGTAVLPGKYLTEFARKLPAEEVSIDTGSSDGLAVIRSGSARFTLRTMEVSDFPVLHRMEGTLQFTIKDRTLARLVKKSTFACLREEQRDRRPIFTGCQLEVEGKEVTFAATNVHRLAVKSELLEEDAGQIRIIIPAKFLEEVTRTITGDVPTDIHVTCSYNQISMSSGSIYMTSRLIEGAFPDYRRVIPQEENIRTRVTLDAATFASAVERASLIARTDQYNIVKLAFEQGLMRISSNSPEIGEAEETIAAEVTGDDVTIAFNASYLMDAVKSLDSDTFILSLQGANAQGMNLSPITIREEADPNYIYVVTPVRTH</sequence>
<keyword evidence="6 10" id="KW-0548">Nucleotidyltransferase</keyword>
<evidence type="ECO:0000259" key="13">
    <source>
        <dbReference type="Pfam" id="PF02768"/>
    </source>
</evidence>
<dbReference type="Proteomes" id="UP000515480">
    <property type="component" value="Chromosome"/>
</dbReference>
<evidence type="ECO:0000256" key="10">
    <source>
        <dbReference type="PIRNR" id="PIRNR000804"/>
    </source>
</evidence>
<dbReference type="Pfam" id="PF02768">
    <property type="entry name" value="DNA_pol3_beta_3"/>
    <property type="match status" value="1"/>
</dbReference>
<feature type="domain" description="DNA polymerase III beta sliding clamp C-terminal" evidence="13">
    <location>
        <begin position="249"/>
        <end position="378"/>
    </location>
</feature>
<evidence type="ECO:0000313" key="15">
    <source>
        <dbReference type="Proteomes" id="UP000515480"/>
    </source>
</evidence>
<dbReference type="InterPro" id="IPR022635">
    <property type="entry name" value="DNA_polIII_beta_C"/>
</dbReference>
<dbReference type="InterPro" id="IPR022634">
    <property type="entry name" value="DNA_polIII_beta_N"/>
</dbReference>
<dbReference type="SUPFAM" id="SSF55979">
    <property type="entry name" value="DNA clamp"/>
    <property type="match status" value="3"/>
</dbReference>
<evidence type="ECO:0000256" key="3">
    <source>
        <dbReference type="ARBA" id="ARBA00021035"/>
    </source>
</evidence>
<dbReference type="RefSeq" id="WP_185980833.1">
    <property type="nucleotide sequence ID" value="NZ_CP060204.1"/>
</dbReference>
<dbReference type="Pfam" id="PF00712">
    <property type="entry name" value="DNA_pol3_beta"/>
    <property type="match status" value="1"/>
</dbReference>
<protein>
    <recommendedName>
        <fullName evidence="3 10">Beta sliding clamp</fullName>
    </recommendedName>
</protein>
<accession>A0A7G7VLB8</accession>
<keyword evidence="8 10" id="KW-0239">DNA-directed DNA polymerase</keyword>
<evidence type="ECO:0000259" key="12">
    <source>
        <dbReference type="Pfam" id="PF02767"/>
    </source>
</evidence>
<comment type="similarity">
    <text evidence="2 10">Belongs to the beta sliding clamp family.</text>
</comment>
<comment type="subunit">
    <text evidence="10">Forms a ring-shaped head-to-tail homodimer around DNA.</text>
</comment>
<gene>
    <name evidence="14" type="primary">dnaN</name>
    <name evidence="14" type="ORF">H1B31_02865</name>
</gene>
<evidence type="ECO:0000256" key="1">
    <source>
        <dbReference type="ARBA" id="ARBA00004496"/>
    </source>
</evidence>
<dbReference type="PANTHER" id="PTHR30478:SF0">
    <property type="entry name" value="BETA SLIDING CLAMP"/>
    <property type="match status" value="1"/>
</dbReference>
<dbReference type="CDD" id="cd00140">
    <property type="entry name" value="beta_clamp"/>
    <property type="match status" value="1"/>
</dbReference>
<feature type="domain" description="DNA polymerase III beta sliding clamp N-terminal" evidence="11">
    <location>
        <begin position="1"/>
        <end position="119"/>
    </location>
</feature>
<evidence type="ECO:0000256" key="2">
    <source>
        <dbReference type="ARBA" id="ARBA00010752"/>
    </source>
</evidence>
<comment type="function">
    <text evidence="10">Confers DNA tethering and processivity to DNA polymerases and other proteins. Acts as a clamp, forming a ring around DNA (a reaction catalyzed by the clamp-loading complex) which diffuses in an ATP-independent manner freely and bidirectionally along dsDNA. Initially characterized for its ability to contact the catalytic subunit of DNA polymerase III (Pol III), a complex, multichain enzyme responsible for most of the replicative synthesis in bacteria; Pol III exhibits 3'-5' exonuclease proofreading activity. The beta chain is required for initiation of replication as well as for processivity of DNA replication.</text>
</comment>
<evidence type="ECO:0000313" key="14">
    <source>
        <dbReference type="EMBL" id="QNH54911.1"/>
    </source>
</evidence>
<dbReference type="GO" id="GO:0003887">
    <property type="term" value="F:DNA-directed DNA polymerase activity"/>
    <property type="evidence" value="ECO:0007669"/>
    <property type="project" value="UniProtKB-UniRule"/>
</dbReference>
<dbReference type="GO" id="GO:0009360">
    <property type="term" value="C:DNA polymerase III complex"/>
    <property type="evidence" value="ECO:0007669"/>
    <property type="project" value="InterPro"/>
</dbReference>
<keyword evidence="15" id="KW-1185">Reference proteome</keyword>
<evidence type="ECO:0000256" key="7">
    <source>
        <dbReference type="ARBA" id="ARBA00022705"/>
    </source>
</evidence>
<dbReference type="PANTHER" id="PTHR30478">
    <property type="entry name" value="DNA POLYMERASE III SUBUNIT BETA"/>
    <property type="match status" value="1"/>
</dbReference>
<dbReference type="GO" id="GO:0005737">
    <property type="term" value="C:cytoplasm"/>
    <property type="evidence" value="ECO:0007669"/>
    <property type="project" value="UniProtKB-SubCell"/>
</dbReference>
<dbReference type="GO" id="GO:0003677">
    <property type="term" value="F:DNA binding"/>
    <property type="evidence" value="ECO:0007669"/>
    <property type="project" value="UniProtKB-UniRule"/>
</dbReference>
<organism evidence="14 15">
    <name type="scientific">Selenomonas timonae</name>
    <dbReference type="NCBI Taxonomy" id="2754044"/>
    <lineage>
        <taxon>Bacteria</taxon>
        <taxon>Bacillati</taxon>
        <taxon>Bacillota</taxon>
        <taxon>Negativicutes</taxon>
        <taxon>Selenomonadales</taxon>
        <taxon>Selenomonadaceae</taxon>
        <taxon>Selenomonas</taxon>
    </lineage>
</organism>
<evidence type="ECO:0000256" key="5">
    <source>
        <dbReference type="ARBA" id="ARBA00022679"/>
    </source>
</evidence>
<dbReference type="SMART" id="SM00480">
    <property type="entry name" value="POL3Bc"/>
    <property type="match status" value="1"/>
</dbReference>
<feature type="domain" description="DNA polymerase III beta sliding clamp central" evidence="12">
    <location>
        <begin position="130"/>
        <end position="247"/>
    </location>
</feature>
<dbReference type="PIRSF" id="PIRSF000804">
    <property type="entry name" value="DNA_pol_III_b"/>
    <property type="match status" value="1"/>
</dbReference>
<dbReference type="GO" id="GO:0006271">
    <property type="term" value="P:DNA strand elongation involved in DNA replication"/>
    <property type="evidence" value="ECO:0007669"/>
    <property type="project" value="TreeGrafter"/>
</dbReference>
<keyword evidence="4 10" id="KW-0963">Cytoplasm</keyword>
<keyword evidence="9" id="KW-0238">DNA-binding</keyword>
<dbReference type="InterPro" id="IPR046938">
    <property type="entry name" value="DNA_clamp_sf"/>
</dbReference>
<dbReference type="InterPro" id="IPR022637">
    <property type="entry name" value="DNA_polIII_beta_cen"/>
</dbReference>
<dbReference type="GO" id="GO:0008408">
    <property type="term" value="F:3'-5' exonuclease activity"/>
    <property type="evidence" value="ECO:0007669"/>
    <property type="project" value="InterPro"/>
</dbReference>
<dbReference type="AlphaFoldDB" id="A0A7G7VLB8"/>
<keyword evidence="7 10" id="KW-0235">DNA replication</keyword>
<comment type="subcellular location">
    <subcellularLocation>
        <location evidence="1 10">Cytoplasm</location>
    </subcellularLocation>
</comment>
<dbReference type="EMBL" id="CP060204">
    <property type="protein sequence ID" value="QNH54911.1"/>
    <property type="molecule type" value="Genomic_DNA"/>
</dbReference>
<dbReference type="KEGG" id="stim:H1B31_02865"/>
<dbReference type="Pfam" id="PF02767">
    <property type="entry name" value="DNA_pol3_beta_2"/>
    <property type="match status" value="1"/>
</dbReference>
<evidence type="ECO:0000256" key="4">
    <source>
        <dbReference type="ARBA" id="ARBA00022490"/>
    </source>
</evidence>
<keyword evidence="5 10" id="KW-0808">Transferase</keyword>